<evidence type="ECO:0000313" key="4">
    <source>
        <dbReference type="Proteomes" id="UP000688137"/>
    </source>
</evidence>
<protein>
    <recommendedName>
        <fullName evidence="2">Cyclin-like domain-containing protein</fullName>
    </recommendedName>
</protein>
<sequence>MDFDTNDYLRVRDIQLQEPISRQKIGQLEILIYWIFMISEKNNLNTKTIELAVILIKIYVSKNQIQPDNLQLLGLASLMIAIKFNECQTQINMNLDNFVSQSNFEFSSKLILEMEMSILSLVEYDVNITTITDYYNGLAVDSDLILFVTLDSDFLYYQKYELFEAITNYYSQDTQNLPTKVKNIIYKINQKINHLTQTENIETPKIRRRKIFKRKFRSVKQQKNSGILQ</sequence>
<gene>
    <name evidence="3" type="ORF">PPRIM_AZ9-3.1.T0290055</name>
</gene>
<dbReference type="PANTHER" id="PTHR10177">
    <property type="entry name" value="CYCLINS"/>
    <property type="match status" value="1"/>
</dbReference>
<dbReference type="AlphaFoldDB" id="A0A8S1KWF1"/>
<proteinExistence type="inferred from homology"/>
<dbReference type="InterPro" id="IPR006671">
    <property type="entry name" value="Cyclin_N"/>
</dbReference>
<reference evidence="3" key="1">
    <citation type="submission" date="2021-01" db="EMBL/GenBank/DDBJ databases">
        <authorList>
            <consortium name="Genoscope - CEA"/>
            <person name="William W."/>
        </authorList>
    </citation>
    <scope>NUCLEOTIDE SEQUENCE</scope>
</reference>
<dbReference type="EMBL" id="CAJJDM010000028">
    <property type="protein sequence ID" value="CAD8059568.1"/>
    <property type="molecule type" value="Genomic_DNA"/>
</dbReference>
<accession>A0A8S1KWF1</accession>
<organism evidence="3 4">
    <name type="scientific">Paramecium primaurelia</name>
    <dbReference type="NCBI Taxonomy" id="5886"/>
    <lineage>
        <taxon>Eukaryota</taxon>
        <taxon>Sar</taxon>
        <taxon>Alveolata</taxon>
        <taxon>Ciliophora</taxon>
        <taxon>Intramacronucleata</taxon>
        <taxon>Oligohymenophorea</taxon>
        <taxon>Peniculida</taxon>
        <taxon>Parameciidae</taxon>
        <taxon>Paramecium</taxon>
    </lineage>
</organism>
<comment type="caution">
    <text evidence="3">The sequence shown here is derived from an EMBL/GenBank/DDBJ whole genome shotgun (WGS) entry which is preliminary data.</text>
</comment>
<dbReference type="SMART" id="SM00385">
    <property type="entry name" value="CYCLIN"/>
    <property type="match status" value="1"/>
</dbReference>
<keyword evidence="4" id="KW-1185">Reference proteome</keyword>
<dbReference type="Proteomes" id="UP000688137">
    <property type="component" value="Unassembled WGS sequence"/>
</dbReference>
<dbReference type="InterPro" id="IPR039361">
    <property type="entry name" value="Cyclin"/>
</dbReference>
<keyword evidence="1" id="KW-0195">Cyclin</keyword>
<dbReference type="Pfam" id="PF00134">
    <property type="entry name" value="Cyclin_N"/>
    <property type="match status" value="1"/>
</dbReference>
<feature type="domain" description="Cyclin-like" evidence="2">
    <location>
        <begin position="33"/>
        <end position="120"/>
    </location>
</feature>
<comment type="similarity">
    <text evidence="1">Belongs to the cyclin family.</text>
</comment>
<evidence type="ECO:0000313" key="3">
    <source>
        <dbReference type="EMBL" id="CAD8059568.1"/>
    </source>
</evidence>
<dbReference type="InterPro" id="IPR013763">
    <property type="entry name" value="Cyclin-like_dom"/>
</dbReference>
<evidence type="ECO:0000259" key="2">
    <source>
        <dbReference type="SMART" id="SM00385"/>
    </source>
</evidence>
<evidence type="ECO:0000256" key="1">
    <source>
        <dbReference type="RuleBase" id="RU000383"/>
    </source>
</evidence>
<name>A0A8S1KWF1_PARPR</name>